<reference evidence="2 5" key="2">
    <citation type="submission" date="2019-04" db="EMBL/GenBank/DDBJ databases">
        <title>Draft genome sequences of Streptomyces avermitilis NBRC 14893.</title>
        <authorList>
            <person name="Komaki H."/>
            <person name="Tamura T."/>
            <person name="Hosoyama A."/>
        </authorList>
    </citation>
    <scope>NUCLEOTIDE SEQUENCE [LARGE SCALE GENOMIC DNA]</scope>
    <source>
        <strain evidence="2 5">NBRC 14893</strain>
    </source>
</reference>
<feature type="region of interest" description="Disordered" evidence="1">
    <location>
        <begin position="57"/>
        <end position="86"/>
    </location>
</feature>
<comment type="caution">
    <text evidence="3">The sequence shown here is derived from an EMBL/GenBank/DDBJ whole genome shotgun (WGS) entry which is preliminary data.</text>
</comment>
<evidence type="ECO:0000256" key="1">
    <source>
        <dbReference type="SAM" id="MobiDB-lite"/>
    </source>
</evidence>
<dbReference type="EMBL" id="BJHX01000001">
    <property type="protein sequence ID" value="GDY69059.1"/>
    <property type="molecule type" value="Genomic_DNA"/>
</dbReference>
<dbReference type="Proteomes" id="UP000299211">
    <property type="component" value="Unassembled WGS sequence"/>
</dbReference>
<dbReference type="EMBL" id="BJHY01000001">
    <property type="protein sequence ID" value="GDY70560.1"/>
    <property type="molecule type" value="Genomic_DNA"/>
</dbReference>
<sequence length="104" mass="11181">MRNARSSPCVISPTSISPSGLPTGPLPAARGVRSLWPGDGLLPPLSQRTQAARRCRLQQPEQKAAGAQRGAVPGERYSPLDKPGDSLRYGVEVLMKQRHDRRGG</sequence>
<gene>
    <name evidence="2" type="ORF">SAV14893_084520</name>
    <name evidence="3" type="ORF">SAV31267_000450</name>
</gene>
<protein>
    <submittedName>
        <fullName evidence="3">Uncharacterized protein</fullName>
    </submittedName>
</protein>
<reference evidence="3 4" key="1">
    <citation type="submission" date="2019-04" db="EMBL/GenBank/DDBJ databases">
        <title>Draft genome sequences of Streptomyces avermitilis ATCC 31267.</title>
        <authorList>
            <person name="Komaki H."/>
            <person name="Tamura T."/>
            <person name="Hosoyama A."/>
        </authorList>
    </citation>
    <scope>NUCLEOTIDE SEQUENCE [LARGE SCALE GENOMIC DNA]</scope>
    <source>
        <strain evidence="3 4">ATCC 31267</strain>
    </source>
</reference>
<dbReference type="Proteomes" id="UP000302139">
    <property type="component" value="Unassembled WGS sequence"/>
</dbReference>
<dbReference type="AlphaFoldDB" id="A0A4D4MF50"/>
<organism evidence="3 4">
    <name type="scientific">Streptomyces avermitilis</name>
    <dbReference type="NCBI Taxonomy" id="33903"/>
    <lineage>
        <taxon>Bacteria</taxon>
        <taxon>Bacillati</taxon>
        <taxon>Actinomycetota</taxon>
        <taxon>Actinomycetes</taxon>
        <taxon>Kitasatosporales</taxon>
        <taxon>Streptomycetaceae</taxon>
        <taxon>Streptomyces</taxon>
    </lineage>
</organism>
<evidence type="ECO:0000313" key="4">
    <source>
        <dbReference type="Proteomes" id="UP000299211"/>
    </source>
</evidence>
<proteinExistence type="predicted"/>
<evidence type="ECO:0000313" key="5">
    <source>
        <dbReference type="Proteomes" id="UP000302139"/>
    </source>
</evidence>
<evidence type="ECO:0000313" key="2">
    <source>
        <dbReference type="EMBL" id="GDY69059.1"/>
    </source>
</evidence>
<accession>A0A4D4MF50</accession>
<evidence type="ECO:0000313" key="3">
    <source>
        <dbReference type="EMBL" id="GDY70560.1"/>
    </source>
</evidence>
<name>A0A4D4MF50_STRAX</name>
<feature type="region of interest" description="Disordered" evidence="1">
    <location>
        <begin position="1"/>
        <end position="25"/>
    </location>
</feature>